<dbReference type="PANTHER" id="PTHR30388">
    <property type="entry name" value="ALDEHYDE OXIDOREDUCTASE MOLYBDENUM COFACTOR ASSEMBLY PROTEIN"/>
    <property type="match status" value="1"/>
</dbReference>
<dbReference type="InterPro" id="IPR003777">
    <property type="entry name" value="XdhC_CoxI"/>
</dbReference>
<dbReference type="RefSeq" id="WP_340932482.1">
    <property type="nucleotide sequence ID" value="NZ_CP150496.1"/>
</dbReference>
<dbReference type="EMBL" id="CP150496">
    <property type="protein sequence ID" value="WYW55134.1"/>
    <property type="molecule type" value="Genomic_DNA"/>
</dbReference>
<dbReference type="Proteomes" id="UP001491088">
    <property type="component" value="Chromosome"/>
</dbReference>
<accession>A0ABZ2TRK1</accession>
<feature type="domain" description="XdhC Rossmann" evidence="2">
    <location>
        <begin position="175"/>
        <end position="318"/>
    </location>
</feature>
<feature type="domain" description="XdhC- CoxI" evidence="1">
    <location>
        <begin position="19"/>
        <end position="82"/>
    </location>
</feature>
<dbReference type="InterPro" id="IPR027051">
    <property type="entry name" value="XdhC_Rossmann_dom"/>
</dbReference>
<reference evidence="3 4" key="1">
    <citation type="submission" date="2024-03" db="EMBL/GenBank/DDBJ databases">
        <authorList>
            <person name="Cao K."/>
        </authorList>
    </citation>
    <scope>NUCLEOTIDE SEQUENCE [LARGE SCALE GENOMIC DNA]</scope>
    <source>
        <strain evidence="3 4">MCCC 1K00696</strain>
    </source>
</reference>
<dbReference type="Gene3D" id="3.40.50.720">
    <property type="entry name" value="NAD(P)-binding Rossmann-like Domain"/>
    <property type="match status" value="1"/>
</dbReference>
<evidence type="ECO:0000259" key="2">
    <source>
        <dbReference type="Pfam" id="PF13478"/>
    </source>
</evidence>
<protein>
    <submittedName>
        <fullName evidence="3">XdhC/CoxI family protein</fullName>
    </submittedName>
</protein>
<proteinExistence type="predicted"/>
<sequence length="339" mass="38239">MLHELKNIFKQAIINQENNIKNVLVTVVDLNGSSYRKPGVRMLISSNNTSVGAVSGGCVEKEIIRRAQSVFNDNIAKIITYDGRYRLGCEGVLYILIEPLDITKHFRTLFLNAIENRESIKIDSYFITEDEAKGNYGSVITYNNQQQVAFSNSFDIKQTKDKKVFSQELKPLFKLIIIGGEHDAVKLCEIAANLGWQIEVYTSIKDSKSQLDFPGAFSVKGTTPETITFSSIEENTAIVLMNHSFVQDLKYLVKLSKYKPQYIGIIGAPKRREKLFNQLFEYVPDLEEEFLDTIFTPAGLHIGATTPEEIAISIIAEILAVVRKKEPFSLKKLSKNINN</sequence>
<dbReference type="PANTHER" id="PTHR30388:SF4">
    <property type="entry name" value="MOLYBDENUM COFACTOR INSERTION CHAPERONE PAOD"/>
    <property type="match status" value="1"/>
</dbReference>
<dbReference type="InterPro" id="IPR052698">
    <property type="entry name" value="MoCofactor_Util/Proc"/>
</dbReference>
<evidence type="ECO:0000313" key="3">
    <source>
        <dbReference type="EMBL" id="WYW55134.1"/>
    </source>
</evidence>
<dbReference type="Pfam" id="PF13478">
    <property type="entry name" value="XdhC_C"/>
    <property type="match status" value="1"/>
</dbReference>
<name>A0ABZ2TRK1_9FLAO</name>
<keyword evidence="4" id="KW-1185">Reference proteome</keyword>
<evidence type="ECO:0000313" key="4">
    <source>
        <dbReference type="Proteomes" id="UP001491088"/>
    </source>
</evidence>
<evidence type="ECO:0000259" key="1">
    <source>
        <dbReference type="Pfam" id="PF02625"/>
    </source>
</evidence>
<gene>
    <name evidence="3" type="ORF">WG950_11410</name>
</gene>
<organism evidence="3 4">
    <name type="scientific">Polaribacter marinaquae</name>
    <dbReference type="NCBI Taxonomy" id="1642819"/>
    <lineage>
        <taxon>Bacteria</taxon>
        <taxon>Pseudomonadati</taxon>
        <taxon>Bacteroidota</taxon>
        <taxon>Flavobacteriia</taxon>
        <taxon>Flavobacteriales</taxon>
        <taxon>Flavobacteriaceae</taxon>
    </lineage>
</organism>
<dbReference type="Pfam" id="PF02625">
    <property type="entry name" value="XdhC_CoxI"/>
    <property type="match status" value="1"/>
</dbReference>